<dbReference type="GeneID" id="92074377"/>
<reference evidence="1 2" key="1">
    <citation type="submission" date="2023-01" db="EMBL/GenBank/DDBJ databases">
        <title>Analysis of 21 Apiospora genomes using comparative genomics revels a genus with tremendous synthesis potential of carbohydrate active enzymes and secondary metabolites.</title>
        <authorList>
            <person name="Sorensen T."/>
        </authorList>
    </citation>
    <scope>NUCLEOTIDE SEQUENCE [LARGE SCALE GENOMIC DNA]</scope>
    <source>
        <strain evidence="1 2">CBS 24483</strain>
    </source>
</reference>
<dbReference type="RefSeq" id="XP_066701177.1">
    <property type="nucleotide sequence ID" value="XM_066841315.1"/>
</dbReference>
<dbReference type="EMBL" id="JAQQWE010000004">
    <property type="protein sequence ID" value="KAK7955871.1"/>
    <property type="molecule type" value="Genomic_DNA"/>
</dbReference>
<evidence type="ECO:0000313" key="2">
    <source>
        <dbReference type="Proteomes" id="UP001391051"/>
    </source>
</evidence>
<name>A0ABR1QI14_9PEZI</name>
<accession>A0ABR1QI14</accession>
<gene>
    <name evidence="1" type="ORF">PG986_005093</name>
</gene>
<evidence type="ECO:0000313" key="1">
    <source>
        <dbReference type="EMBL" id="KAK7955871.1"/>
    </source>
</evidence>
<sequence length="151" mass="15483">MASSQMLTAVLQSTVLQTIGEIAAHHLSEGAYDGTFDDPVFQDWSVTVMNRTAPLSSSAHHQALANTNTNSTALALTGGALGANITAGPPDAINPKSFYGHYLPRGWSPACSGAPSSTSGPCPSSASSPLARVAAAAARLRTRSRKRSSSS</sequence>
<keyword evidence="2" id="KW-1185">Reference proteome</keyword>
<dbReference type="Proteomes" id="UP001391051">
    <property type="component" value="Unassembled WGS sequence"/>
</dbReference>
<proteinExistence type="predicted"/>
<organism evidence="1 2">
    <name type="scientific">Apiospora aurea</name>
    <dbReference type="NCBI Taxonomy" id="335848"/>
    <lineage>
        <taxon>Eukaryota</taxon>
        <taxon>Fungi</taxon>
        <taxon>Dikarya</taxon>
        <taxon>Ascomycota</taxon>
        <taxon>Pezizomycotina</taxon>
        <taxon>Sordariomycetes</taxon>
        <taxon>Xylariomycetidae</taxon>
        <taxon>Amphisphaeriales</taxon>
        <taxon>Apiosporaceae</taxon>
        <taxon>Apiospora</taxon>
    </lineage>
</organism>
<comment type="caution">
    <text evidence="1">The sequence shown here is derived from an EMBL/GenBank/DDBJ whole genome shotgun (WGS) entry which is preliminary data.</text>
</comment>
<protein>
    <submittedName>
        <fullName evidence="1">Uncharacterized protein</fullName>
    </submittedName>
</protein>